<keyword evidence="2" id="KW-1185">Reference proteome</keyword>
<sequence>MSNSRLVGDVRRRCTPNVGSARAAVVMIAAVMLTSCSGADPLVSAPQVMAAPATAAQKIDISGFNYSPLSNAHIDTHGYQITYVNLDTGAHVGSANERDSRPALSLIKLYIAHYVFEHGTKAEKELAQDMVSKSDDAAADELFAAYPESIDSVARDFNLDSTKSDPSWGYSVTSTYDVAYFLAQLKANDPNSQVLAFMREAKTKAADGTVQDFGTAVLPGVLGSKWAWSNDKDLHSSASFGNNFVAVAAVHGDAKTLTTLVEYQLLGEGKNAEFGS</sequence>
<dbReference type="STRING" id="571915.CMUST_04755"/>
<protein>
    <recommendedName>
        <fullName evidence="3">Beta-lactamase enzyme family</fullName>
    </recommendedName>
</protein>
<dbReference type="EMBL" id="CP011542">
    <property type="protein sequence ID" value="AKK05290.1"/>
    <property type="molecule type" value="Genomic_DNA"/>
</dbReference>
<evidence type="ECO:0008006" key="3">
    <source>
        <dbReference type="Google" id="ProtNLM"/>
    </source>
</evidence>
<evidence type="ECO:0000313" key="2">
    <source>
        <dbReference type="Proteomes" id="UP000035199"/>
    </source>
</evidence>
<dbReference type="RefSeq" id="WP_052844533.1">
    <property type="nucleotide sequence ID" value="NZ_CP011542.1"/>
</dbReference>
<gene>
    <name evidence="1" type="ORF">CMUST_04755</name>
</gene>
<proteinExistence type="predicted"/>
<organism evidence="1 2">
    <name type="scientific">Corynebacterium mustelae</name>
    <dbReference type="NCBI Taxonomy" id="571915"/>
    <lineage>
        <taxon>Bacteria</taxon>
        <taxon>Bacillati</taxon>
        <taxon>Actinomycetota</taxon>
        <taxon>Actinomycetes</taxon>
        <taxon>Mycobacteriales</taxon>
        <taxon>Corynebacteriaceae</taxon>
        <taxon>Corynebacterium</taxon>
    </lineage>
</organism>
<name>A0A0G3GXN4_9CORY</name>
<dbReference type="Gene3D" id="3.40.710.10">
    <property type="entry name" value="DD-peptidase/beta-lactamase superfamily"/>
    <property type="match status" value="1"/>
</dbReference>
<reference evidence="2" key="2">
    <citation type="submission" date="2015-05" db="EMBL/GenBank/DDBJ databases">
        <title>Complete genome sequence of Corynebacterium mustelae DSM 45274, isolated from various tissues of a male ferret with lethal sepsis.</title>
        <authorList>
            <person name="Ruckert C."/>
            <person name="Albersmeier A."/>
            <person name="Winkler A."/>
            <person name="Tauch A."/>
        </authorList>
    </citation>
    <scope>NUCLEOTIDE SEQUENCE [LARGE SCALE GENOMIC DNA]</scope>
    <source>
        <strain evidence="2">DSM 45274</strain>
    </source>
</reference>
<dbReference type="SUPFAM" id="SSF56601">
    <property type="entry name" value="beta-lactamase/transpeptidase-like"/>
    <property type="match status" value="1"/>
</dbReference>
<dbReference type="Proteomes" id="UP000035199">
    <property type="component" value="Chromosome"/>
</dbReference>
<dbReference type="PATRIC" id="fig|571915.4.peg.1008"/>
<accession>A0A0G3GXN4</accession>
<reference evidence="1 2" key="1">
    <citation type="journal article" date="2015" name="Genome Announc.">
        <title>Complete Genome Sequence of the Type Strain Corynebacterium mustelae DSM 45274, Isolated from Various Tissues of a Male Ferret with Lethal Sepsis.</title>
        <authorList>
            <person name="Ruckert C."/>
            <person name="Eimer J."/>
            <person name="Winkler A."/>
            <person name="Tauch A."/>
        </authorList>
    </citation>
    <scope>NUCLEOTIDE SEQUENCE [LARGE SCALE GENOMIC DNA]</scope>
    <source>
        <strain evidence="1 2">DSM 45274</strain>
    </source>
</reference>
<dbReference type="KEGG" id="cmv:CMUST_04755"/>
<dbReference type="InterPro" id="IPR012338">
    <property type="entry name" value="Beta-lactam/transpept-like"/>
</dbReference>
<evidence type="ECO:0000313" key="1">
    <source>
        <dbReference type="EMBL" id="AKK05290.1"/>
    </source>
</evidence>
<dbReference type="OrthoDB" id="4535618at2"/>
<dbReference type="AlphaFoldDB" id="A0A0G3GXN4"/>